<keyword evidence="2" id="KW-1133">Transmembrane helix</keyword>
<protein>
    <submittedName>
        <fullName evidence="3">Uncharacterized protein</fullName>
    </submittedName>
</protein>
<keyword evidence="2" id="KW-0812">Transmembrane</keyword>
<gene>
    <name evidence="3" type="ORF">BDZ85DRAFT_49551</name>
</gene>
<keyword evidence="4" id="KW-1185">Reference proteome</keyword>
<proteinExistence type="predicted"/>
<name>A0A6A6GLD5_9PEZI</name>
<keyword evidence="2" id="KW-0472">Membrane</keyword>
<reference evidence="4" key="1">
    <citation type="journal article" date="2020" name="Stud. Mycol.">
        <title>101 Dothideomycetes genomes: A test case for predicting lifestyles and emergence of pathogens.</title>
        <authorList>
            <person name="Haridas S."/>
            <person name="Albert R."/>
            <person name="Binder M."/>
            <person name="Bloem J."/>
            <person name="LaButti K."/>
            <person name="Salamov A."/>
            <person name="Andreopoulos B."/>
            <person name="Baker S."/>
            <person name="Barry K."/>
            <person name="Bills G."/>
            <person name="Bluhm B."/>
            <person name="Cannon C."/>
            <person name="Castanera R."/>
            <person name="Culley D."/>
            <person name="Daum C."/>
            <person name="Ezra D."/>
            <person name="Gonzalez J."/>
            <person name="Henrissat B."/>
            <person name="Kuo A."/>
            <person name="Liang C."/>
            <person name="Lipzen A."/>
            <person name="Lutzoni F."/>
            <person name="Magnuson J."/>
            <person name="Mondo S."/>
            <person name="Nolan M."/>
            <person name="Ohm R."/>
            <person name="Pangilinan J."/>
            <person name="Park H.-J."/>
            <person name="Ramirez L."/>
            <person name="Alfaro M."/>
            <person name="Sun H."/>
            <person name="Tritt A."/>
            <person name="Yoshinaga Y."/>
            <person name="Zwiers L.-H."/>
            <person name="Turgeon B."/>
            <person name="Goodwin S."/>
            <person name="Spatafora J."/>
            <person name="Crous P."/>
            <person name="Grigoriev I."/>
        </authorList>
    </citation>
    <scope>NUCLEOTIDE SEQUENCE [LARGE SCALE GENOMIC DNA]</scope>
    <source>
        <strain evidence="4">CECT 20119</strain>
    </source>
</reference>
<feature type="compositionally biased region" description="Low complexity" evidence="1">
    <location>
        <begin position="1"/>
        <end position="12"/>
    </location>
</feature>
<evidence type="ECO:0000256" key="2">
    <source>
        <dbReference type="SAM" id="Phobius"/>
    </source>
</evidence>
<dbReference type="Proteomes" id="UP000799538">
    <property type="component" value="Unassembled WGS sequence"/>
</dbReference>
<accession>A0A6A6GLD5</accession>
<evidence type="ECO:0000313" key="3">
    <source>
        <dbReference type="EMBL" id="KAF2226379.1"/>
    </source>
</evidence>
<organism evidence="3 4">
    <name type="scientific">Elsinoe ampelina</name>
    <dbReference type="NCBI Taxonomy" id="302913"/>
    <lineage>
        <taxon>Eukaryota</taxon>
        <taxon>Fungi</taxon>
        <taxon>Dikarya</taxon>
        <taxon>Ascomycota</taxon>
        <taxon>Pezizomycotina</taxon>
        <taxon>Dothideomycetes</taxon>
        <taxon>Dothideomycetidae</taxon>
        <taxon>Myriangiales</taxon>
        <taxon>Elsinoaceae</taxon>
        <taxon>Elsinoe</taxon>
    </lineage>
</organism>
<evidence type="ECO:0000313" key="4">
    <source>
        <dbReference type="Proteomes" id="UP000799538"/>
    </source>
</evidence>
<feature type="transmembrane region" description="Helical" evidence="2">
    <location>
        <begin position="120"/>
        <end position="140"/>
    </location>
</feature>
<dbReference type="EMBL" id="ML992502">
    <property type="protein sequence ID" value="KAF2226379.1"/>
    <property type="molecule type" value="Genomic_DNA"/>
</dbReference>
<dbReference type="OrthoDB" id="3901875at2759"/>
<feature type="region of interest" description="Disordered" evidence="1">
    <location>
        <begin position="83"/>
        <end position="112"/>
    </location>
</feature>
<evidence type="ECO:0000256" key="1">
    <source>
        <dbReference type="SAM" id="MobiDB-lite"/>
    </source>
</evidence>
<sequence length="148" mass="15805">MDSSTYSTSSPQTPKPPYAQDDDRASTKEAYQFSDTKGPLVDPGFIPVKSPQNHDGEQKIVAPSERNDAPEVVTYAPYYSDAASPYPSQGYPPSHSGQYGPPSDVGGATQPRKSRRTKKLVIIIGVVLLIVIGAVLGGVLGTQLNKSR</sequence>
<dbReference type="AlphaFoldDB" id="A0A6A6GLD5"/>
<feature type="region of interest" description="Disordered" evidence="1">
    <location>
        <begin position="1"/>
        <end position="68"/>
    </location>
</feature>